<dbReference type="Gene3D" id="3.30.70.100">
    <property type="match status" value="1"/>
</dbReference>
<dbReference type="InterPro" id="IPR032675">
    <property type="entry name" value="LRR_dom_sf"/>
</dbReference>
<keyword evidence="2" id="KW-0433">Leucine-rich repeat</keyword>
<dbReference type="InterPro" id="IPR042197">
    <property type="entry name" value="Apaf_helical"/>
</dbReference>
<dbReference type="GO" id="GO:0009626">
    <property type="term" value="P:plant-type hypersensitive response"/>
    <property type="evidence" value="ECO:0007669"/>
    <property type="project" value="UniProtKB-KW"/>
</dbReference>
<evidence type="ECO:0000313" key="6">
    <source>
        <dbReference type="Proteomes" id="UP000245207"/>
    </source>
</evidence>
<name>A0A2U1M9F6_ARTAN</name>
<dbReference type="Gene3D" id="3.40.50.300">
    <property type="entry name" value="P-loop containing nucleotide triphosphate hydrolases"/>
    <property type="match status" value="1"/>
</dbReference>
<keyword evidence="5" id="KW-0675">Receptor</keyword>
<dbReference type="STRING" id="35608.A0A2U1M9F6"/>
<dbReference type="SUPFAM" id="SSF52058">
    <property type="entry name" value="L domain-like"/>
    <property type="match status" value="1"/>
</dbReference>
<protein>
    <submittedName>
        <fullName evidence="5">Toll/interleukin-1 receptor (TIR) domain-containing protein</fullName>
    </submittedName>
</protein>
<dbReference type="InterPro" id="IPR002182">
    <property type="entry name" value="NB-ARC"/>
</dbReference>
<evidence type="ECO:0000313" key="5">
    <source>
        <dbReference type="EMBL" id="PWA57880.1"/>
    </source>
</evidence>
<keyword evidence="3" id="KW-0677">Repeat</keyword>
<organism evidence="5 6">
    <name type="scientific">Artemisia annua</name>
    <name type="common">Sweet wormwood</name>
    <dbReference type="NCBI Taxonomy" id="35608"/>
    <lineage>
        <taxon>Eukaryota</taxon>
        <taxon>Viridiplantae</taxon>
        <taxon>Streptophyta</taxon>
        <taxon>Embryophyta</taxon>
        <taxon>Tracheophyta</taxon>
        <taxon>Spermatophyta</taxon>
        <taxon>Magnoliopsida</taxon>
        <taxon>eudicotyledons</taxon>
        <taxon>Gunneridae</taxon>
        <taxon>Pentapetalae</taxon>
        <taxon>asterids</taxon>
        <taxon>campanulids</taxon>
        <taxon>Asterales</taxon>
        <taxon>Asteraceae</taxon>
        <taxon>Asteroideae</taxon>
        <taxon>Anthemideae</taxon>
        <taxon>Artemisiinae</taxon>
        <taxon>Artemisia</taxon>
    </lineage>
</organism>
<dbReference type="InterPro" id="IPR058192">
    <property type="entry name" value="WHD_ROQ1-like"/>
</dbReference>
<dbReference type="GO" id="GO:0016020">
    <property type="term" value="C:membrane"/>
    <property type="evidence" value="ECO:0007669"/>
    <property type="project" value="UniProtKB-SubCell"/>
</dbReference>
<dbReference type="InterPro" id="IPR044974">
    <property type="entry name" value="Disease_R_plants"/>
</dbReference>
<gene>
    <name evidence="5" type="ORF">CTI12_AA404910</name>
</gene>
<comment type="caution">
    <text evidence="5">The sequence shown here is derived from an EMBL/GenBank/DDBJ whole genome shotgun (WGS) entry which is preliminary data.</text>
</comment>
<dbReference type="AlphaFoldDB" id="A0A2U1M9F6"/>
<dbReference type="Gene3D" id="3.80.10.10">
    <property type="entry name" value="Ribonuclease Inhibitor"/>
    <property type="match status" value="2"/>
</dbReference>
<dbReference type="PANTHER" id="PTHR11017:SF492">
    <property type="entry name" value="TIR DOMAIN, P-LOOP CONTAINING NUCLEOSIDE TRIPHOSPHATE HYDROLASE"/>
    <property type="match status" value="1"/>
</dbReference>
<dbReference type="PANTHER" id="PTHR11017">
    <property type="entry name" value="LEUCINE-RICH REPEAT-CONTAINING PROTEIN"/>
    <property type="match status" value="1"/>
</dbReference>
<proteinExistence type="predicted"/>
<reference evidence="5 6" key="1">
    <citation type="journal article" date="2018" name="Mol. Plant">
        <title>The genome of Artemisia annua provides insight into the evolution of Asteraceae family and artemisinin biosynthesis.</title>
        <authorList>
            <person name="Shen Q."/>
            <person name="Zhang L."/>
            <person name="Liao Z."/>
            <person name="Wang S."/>
            <person name="Yan T."/>
            <person name="Shi P."/>
            <person name="Liu M."/>
            <person name="Fu X."/>
            <person name="Pan Q."/>
            <person name="Wang Y."/>
            <person name="Lv Z."/>
            <person name="Lu X."/>
            <person name="Zhang F."/>
            <person name="Jiang W."/>
            <person name="Ma Y."/>
            <person name="Chen M."/>
            <person name="Hao X."/>
            <person name="Li L."/>
            <person name="Tang Y."/>
            <person name="Lv G."/>
            <person name="Zhou Y."/>
            <person name="Sun X."/>
            <person name="Brodelius P.E."/>
            <person name="Rose J.K.C."/>
            <person name="Tang K."/>
        </authorList>
    </citation>
    <scope>NUCLEOTIDE SEQUENCE [LARGE SCALE GENOMIC DNA]</scope>
    <source>
        <strain evidence="6">cv. Huhao1</strain>
        <tissue evidence="5">Leaf</tissue>
    </source>
</reference>
<comment type="subcellular location">
    <subcellularLocation>
        <location evidence="1">Membrane</location>
        <topology evidence="1">Peripheral membrane protein</topology>
    </subcellularLocation>
</comment>
<feature type="domain" description="HMA" evidence="4">
    <location>
        <begin position="829"/>
        <end position="895"/>
    </location>
</feature>
<evidence type="ECO:0000256" key="3">
    <source>
        <dbReference type="ARBA" id="ARBA00022737"/>
    </source>
</evidence>
<dbReference type="Gene3D" id="1.10.8.430">
    <property type="entry name" value="Helical domain of apoptotic protease-activating factors"/>
    <property type="match status" value="1"/>
</dbReference>
<dbReference type="OrthoDB" id="1357022at2759"/>
<keyword evidence="6" id="KW-1185">Reference proteome</keyword>
<accession>A0A2U1M9F6</accession>
<dbReference type="GO" id="GO:0046872">
    <property type="term" value="F:metal ion binding"/>
    <property type="evidence" value="ECO:0007669"/>
    <property type="project" value="InterPro"/>
</dbReference>
<evidence type="ECO:0000256" key="1">
    <source>
        <dbReference type="ARBA" id="ARBA00004170"/>
    </source>
</evidence>
<evidence type="ECO:0000256" key="2">
    <source>
        <dbReference type="ARBA" id="ARBA00022614"/>
    </source>
</evidence>
<dbReference type="Pfam" id="PF23282">
    <property type="entry name" value="WHD_ROQ1"/>
    <property type="match status" value="1"/>
</dbReference>
<dbReference type="SUPFAM" id="SSF46785">
    <property type="entry name" value="Winged helix' DNA-binding domain"/>
    <property type="match status" value="1"/>
</dbReference>
<dbReference type="PROSITE" id="PS50846">
    <property type="entry name" value="HMA_2"/>
    <property type="match status" value="1"/>
</dbReference>
<dbReference type="InterPro" id="IPR006121">
    <property type="entry name" value="HMA_dom"/>
</dbReference>
<sequence length="899" mass="103104">MKKVLIILDDIVEDNELDALLGTKAFYTQSKIIITTRRLDICAWFRSRSWRCRVHKLELLNDGESLTLLSYHAFGSKIPMEGFKDLAFELAQYCEGNPLALKVLGSSLFVSAKDTWTRNSMIEVWRSRKNSLNSFKGDLDSKVQGVLKKSFDSLPLSSHRELFLHIACFFVGEYENDVVAILDDDYHANFGIMTLINRCLLTVSTGGILPRKLIMHQLLQDMGRKIVYEESKDPAKRSRVWHNDESYRVLIGSHGSDTIEGLALDMQKVDQRMRSEALALKTGSFAKMDKLRWLQLKNVELTGSYKNFPELRWLCWHRCHLQMIPSGLMMSSLVAIDMSYGELKKFEPPMVLSSLKILNLKGCQKLVSIRNLDRLPKLETLILWYCTGLTDVCKTIGGLKSLAKVNLTGCKKLCKASSNKKYVKPERLKALRIGGGTPKEPLFSLPMSLKYLYIGYCEFEYNNDLCVEFNARSFFYLSLRGNLFESLPNNINLQMLRVLNLNSCPNLKSIVCLPNTLENLYTHWCTSLEKITFQSARFSLKKFGYDGCFKLSEIQGLLKLVPIASLDESDLGNMKWIKAYEDQKVDLVGDVITKGRIWHIQMLYEYGIRSTFLQGIKDKSMMSFEYTASSLFLSFHVPLCPEKRRIQALNITTLYRSSGEDKDYWLLFAKISNRTKGLTWVYNPEVYCKPRVDQDVVWLSNWPIGNILEAGDEVNVSIIGEEGLVISVCGASIEYTDDGGVEQEENKENYTKEEEVIGGDLSEFEVKKGGRYYYLCRHDFFRSRTSHWLNYIFDDTINYSESEGWRKTRQSISFNGPDLKLIKDSYHTKLKVELGVSFNGETEIEKIEKAVSSLMGVESVSTHRDKRRLVVIGYVDPEEVETCVRKFEKMAMVLLISYM</sequence>
<dbReference type="InterPro" id="IPR036390">
    <property type="entry name" value="WH_DNA-bd_sf"/>
</dbReference>
<dbReference type="Pfam" id="PF00931">
    <property type="entry name" value="NB-ARC"/>
    <property type="match status" value="1"/>
</dbReference>
<dbReference type="Proteomes" id="UP000245207">
    <property type="component" value="Unassembled WGS sequence"/>
</dbReference>
<dbReference type="InterPro" id="IPR027417">
    <property type="entry name" value="P-loop_NTPase"/>
</dbReference>
<dbReference type="SUPFAM" id="SSF52540">
    <property type="entry name" value="P-loop containing nucleoside triphosphate hydrolases"/>
    <property type="match status" value="1"/>
</dbReference>
<dbReference type="PRINTS" id="PR00364">
    <property type="entry name" value="DISEASERSIST"/>
</dbReference>
<dbReference type="EMBL" id="PKPP01006045">
    <property type="protein sequence ID" value="PWA57880.1"/>
    <property type="molecule type" value="Genomic_DNA"/>
</dbReference>
<evidence type="ECO:0000259" key="4">
    <source>
        <dbReference type="PROSITE" id="PS50846"/>
    </source>
</evidence>
<dbReference type="GO" id="GO:0043531">
    <property type="term" value="F:ADP binding"/>
    <property type="evidence" value="ECO:0007669"/>
    <property type="project" value="InterPro"/>
</dbReference>